<evidence type="ECO:0000313" key="1">
    <source>
        <dbReference type="EMBL" id="CVK18355.1"/>
    </source>
</evidence>
<evidence type="ECO:0000313" key="2">
    <source>
        <dbReference type="Proteomes" id="UP000245702"/>
    </source>
</evidence>
<dbReference type="Proteomes" id="UP000245702">
    <property type="component" value="Unassembled WGS sequence"/>
</dbReference>
<comment type="caution">
    <text evidence="1">The sequence shown here is derived from an EMBL/GenBank/DDBJ whole genome shotgun (WGS) entry which is preliminary data.</text>
</comment>
<accession>A0ABP2C7L1</accession>
<gene>
    <name evidence="1" type="ORF">SSPH_00992</name>
</gene>
<organism evidence="1 2">
    <name type="scientific">Sporomusa sphaeroides DSM 2875</name>
    <dbReference type="NCBI Taxonomy" id="1337886"/>
    <lineage>
        <taxon>Bacteria</taxon>
        <taxon>Bacillati</taxon>
        <taxon>Bacillota</taxon>
        <taxon>Negativicutes</taxon>
        <taxon>Selenomonadales</taxon>
        <taxon>Sporomusaceae</taxon>
        <taxon>Sporomusa</taxon>
    </lineage>
</organism>
<keyword evidence="2" id="KW-1185">Reference proteome</keyword>
<protein>
    <submittedName>
        <fullName evidence="1">Uncharacterized protein</fullName>
    </submittedName>
</protein>
<reference evidence="1 2" key="1">
    <citation type="submission" date="2016-01" db="EMBL/GenBank/DDBJ databases">
        <authorList>
            <person name="Brown R."/>
        </authorList>
    </citation>
    <scope>NUCLEOTIDE SEQUENCE [LARGE SCALE GENOMIC DNA]</scope>
    <source>
        <strain evidence="1">Sporomusa sphaeroides DSM 2875</strain>
    </source>
</reference>
<proteinExistence type="predicted"/>
<sequence>MLQYIPENWPYDHAHPSEQEDRAVEDKAVLYFVVFKQPDAARYASGCFKARQMIDFWQRRMNVYA</sequence>
<dbReference type="RefSeq" id="WP_075753289.1">
    <property type="nucleotide sequence ID" value="NZ_CP146991.1"/>
</dbReference>
<dbReference type="EMBL" id="FCOW01000003">
    <property type="protein sequence ID" value="CVK18355.1"/>
    <property type="molecule type" value="Genomic_DNA"/>
</dbReference>
<name>A0ABP2C7L1_9FIRM</name>